<dbReference type="EMBL" id="ABXU01000020">
    <property type="protein sequence ID" value="EEB34663.1"/>
    <property type="molecule type" value="Genomic_DNA"/>
</dbReference>
<evidence type="ECO:0000313" key="2">
    <source>
        <dbReference type="Proteomes" id="UP000003676"/>
    </source>
</evidence>
<evidence type="ECO:0000313" key="1">
    <source>
        <dbReference type="EMBL" id="EEB34663.1"/>
    </source>
</evidence>
<protein>
    <submittedName>
        <fullName evidence="1">Uncharacterized protein</fullName>
    </submittedName>
</protein>
<comment type="caution">
    <text evidence="1">The sequence shown here is derived from an EMBL/GenBank/DDBJ whole genome shotgun (WGS) entry which is preliminary data.</text>
</comment>
<sequence length="64" mass="7126">MWLLRNDGRPSTYKKDSPKAALAMTHHGMGRHISPPRCPPYPGMKTAGEANHALRSVFIKIQLS</sequence>
<name>B6WQT4_9BACT</name>
<gene>
    <name evidence="1" type="ORF">DESPIG_00413</name>
</gene>
<reference evidence="1 2" key="1">
    <citation type="submission" date="2008-10" db="EMBL/GenBank/DDBJ databases">
        <title>Draft genome sequence of Desulvovibrio piger (ATCC 29098).</title>
        <authorList>
            <person name="Sudarsanam P."/>
            <person name="Ley R."/>
            <person name="Guruge J."/>
            <person name="Turnbaugh P.J."/>
            <person name="Mahowald M."/>
            <person name="Liep D."/>
            <person name="Gordon J."/>
        </authorList>
    </citation>
    <scope>NUCLEOTIDE SEQUENCE [LARGE SCALE GENOMIC DNA]</scope>
    <source>
        <strain evidence="1 2">ATCC 29098</strain>
    </source>
</reference>
<dbReference type="Proteomes" id="UP000003676">
    <property type="component" value="Unassembled WGS sequence"/>
</dbReference>
<dbReference type="AlphaFoldDB" id="B6WQT4"/>
<reference evidence="1 2" key="2">
    <citation type="submission" date="2008-10" db="EMBL/GenBank/DDBJ databases">
        <authorList>
            <person name="Fulton L."/>
            <person name="Clifton S."/>
            <person name="Fulton B."/>
            <person name="Xu J."/>
            <person name="Minx P."/>
            <person name="Pepin K.H."/>
            <person name="Johnson M."/>
            <person name="Bhonagiri V."/>
            <person name="Nash W.E."/>
            <person name="Mardis E.R."/>
            <person name="Wilson R.K."/>
        </authorList>
    </citation>
    <scope>NUCLEOTIDE SEQUENCE [LARGE SCALE GENOMIC DNA]</scope>
    <source>
        <strain evidence="1 2">ATCC 29098</strain>
    </source>
</reference>
<accession>B6WQT4</accession>
<organism evidence="1 2">
    <name type="scientific">Desulfovibrio piger ATCC 29098</name>
    <dbReference type="NCBI Taxonomy" id="411464"/>
    <lineage>
        <taxon>Bacteria</taxon>
        <taxon>Pseudomonadati</taxon>
        <taxon>Thermodesulfobacteriota</taxon>
        <taxon>Desulfovibrionia</taxon>
        <taxon>Desulfovibrionales</taxon>
        <taxon>Desulfovibrionaceae</taxon>
        <taxon>Desulfovibrio</taxon>
    </lineage>
</organism>
<dbReference type="HOGENOM" id="CLU_2860428_0_0_7"/>
<proteinExistence type="predicted"/>